<feature type="compositionally biased region" description="Acidic residues" evidence="1">
    <location>
        <begin position="13"/>
        <end position="29"/>
    </location>
</feature>
<feature type="domain" description="FAM194 C-terminal" evidence="2">
    <location>
        <begin position="316"/>
        <end position="511"/>
    </location>
</feature>
<name>A0A6P7THM7_9MOLL</name>
<sequence>MDISSNCSSEGDIIQEELVEPGDSDDAQSSEEKSISPAPGSPEGSNDDGEMEELLDLEPSSATDENILASSRESGNFESEMQQSLNAVMSDECSEMKTNSYPNMVFEETTPSLLNVALPQILQYKRESEEVELSLDGSNSTRMATPLPKNICQFCKHPIKPLVSLQEQITLAPEEIYCCESYQEFLHMVLLAEIEEAKLKMKSKVLEEGPDVNNQKMKKEKVISGKDLRIKVKTRETNLPQRQHEASQQLHPQLGYHMARHMNTINYQLSSRKCLDAGWTVCVPELEKSTQEDVFVIEPRKCSLYRSNESHPEEPVEKFYDNGNKFFTIFPDGTGNIFYPSGKLAILISSTLPYHFTYIVYGEVGRKQQVMAVFEHTGYGTCYHPNGNVRLYIDPAGGVEMSPAGSCRKKWLWKDLQCHAPPLQPIFIHLNRFIGMKVLSQQNIQLTITFRRFSCRMNLGVYMKPVAVSKWVPLVDEHSLYLEDKRNEIESLLDKVRNSLNYSCSPKLNKILPPIYLTNRINKLSAKKQNLQQNTLTAKSIKIQPNIQLQA</sequence>
<evidence type="ECO:0000259" key="2">
    <source>
        <dbReference type="Pfam" id="PF14977"/>
    </source>
</evidence>
<accession>A0A6P7THM7</accession>
<gene>
    <name evidence="4" type="primary">LOC115224338</name>
</gene>
<evidence type="ECO:0000256" key="1">
    <source>
        <dbReference type="SAM" id="MobiDB-lite"/>
    </source>
</evidence>
<dbReference type="PANTHER" id="PTHR23093">
    <property type="entry name" value="SIMILAR TO CHROMOSOME 3 OPEN READING FRAME 20"/>
    <property type="match status" value="1"/>
</dbReference>
<dbReference type="PANTHER" id="PTHR23093:SF18">
    <property type="entry name" value="GLUTAMATE RICH 6"/>
    <property type="match status" value="1"/>
</dbReference>
<organism evidence="3 4">
    <name type="scientific">Octopus sinensis</name>
    <name type="common">East Asian common octopus</name>
    <dbReference type="NCBI Taxonomy" id="2607531"/>
    <lineage>
        <taxon>Eukaryota</taxon>
        <taxon>Metazoa</taxon>
        <taxon>Spiralia</taxon>
        <taxon>Lophotrochozoa</taxon>
        <taxon>Mollusca</taxon>
        <taxon>Cephalopoda</taxon>
        <taxon>Coleoidea</taxon>
        <taxon>Octopodiformes</taxon>
        <taxon>Octopoda</taxon>
        <taxon>Incirrata</taxon>
        <taxon>Octopodidae</taxon>
        <taxon>Octopus</taxon>
    </lineage>
</organism>
<evidence type="ECO:0000313" key="3">
    <source>
        <dbReference type="Proteomes" id="UP000515154"/>
    </source>
</evidence>
<protein>
    <submittedName>
        <fullName evidence="4">Glutamate-rich protein 6-like isoform X1</fullName>
    </submittedName>
</protein>
<keyword evidence="3" id="KW-1185">Reference proteome</keyword>
<feature type="region of interest" description="Disordered" evidence="1">
    <location>
        <begin position="1"/>
        <end position="53"/>
    </location>
</feature>
<reference evidence="4" key="1">
    <citation type="submission" date="2025-08" db="UniProtKB">
        <authorList>
            <consortium name="RefSeq"/>
        </authorList>
    </citation>
    <scope>IDENTIFICATION</scope>
</reference>
<proteinExistence type="predicted"/>
<dbReference type="InterPro" id="IPR029281">
    <property type="entry name" value="FAM194_C"/>
</dbReference>
<dbReference type="Proteomes" id="UP000515154">
    <property type="component" value="Linkage group LG25"/>
</dbReference>
<dbReference type="KEGG" id="osn:115224338"/>
<dbReference type="RefSeq" id="XP_029651069.1">
    <property type="nucleotide sequence ID" value="XM_029795209.2"/>
</dbReference>
<evidence type="ECO:0000313" key="4">
    <source>
        <dbReference type="RefSeq" id="XP_029651069.1"/>
    </source>
</evidence>
<dbReference type="AlphaFoldDB" id="A0A6P7THM7"/>
<dbReference type="Pfam" id="PF14977">
    <property type="entry name" value="FAM194"/>
    <property type="match status" value="1"/>
</dbReference>